<feature type="domain" description="NACHT" evidence="15">
    <location>
        <begin position="204"/>
        <end position="404"/>
    </location>
</feature>
<dbReference type="FunFam" id="3.80.10.10:FF:000884">
    <property type="entry name" value="NACHT, LRR and PYD domains-containing protein 12"/>
    <property type="match status" value="1"/>
</dbReference>
<dbReference type="PANTHER" id="PTHR45690">
    <property type="entry name" value="NACHT, LRR AND PYD DOMAINS-CONTAINING PROTEIN 12"/>
    <property type="match status" value="1"/>
</dbReference>
<comment type="function">
    <text evidence="8">Plays an essential role as an potent mitigator of inflammation. Primarily expressed in dendritic cells and macrophages, inhibits both canonical and non-canonical NF-kappa-B and ERK activation pathways. Functions as a negative regulator of NOD2 by targeting it to degradation via the proteasome pathway. In turn, promotes bacterial tolerance. Also inhibits the RIGI-mediated immune signaling against RNA viruses by reducing the E3 ubiquitin ligase TRIM25-mediated 'Lys-63'-linked RIGI activation but enhancing the E3 ubiquitin ligase RNF125-mediated 'Lys-48'-linked RIGI degradation. Also acts as a negative regulator of inflammatory response to mitigate obesity and obesity-associated diseases in adipose tissue.</text>
</comment>
<dbReference type="EMBL" id="DP000648">
    <property type="protein sequence ID" value="ACB21243.1"/>
    <property type="molecule type" value="Genomic_DNA"/>
</dbReference>
<gene>
    <name evidence="16" type="primary">NLRP12</name>
</gene>
<dbReference type="AlphaFoldDB" id="B1MTW5"/>
<evidence type="ECO:0000256" key="4">
    <source>
        <dbReference type="ARBA" id="ARBA00022614"/>
    </source>
</evidence>
<dbReference type="SUPFAM" id="SSF47986">
    <property type="entry name" value="DEATH domain"/>
    <property type="match status" value="1"/>
</dbReference>
<keyword evidence="5" id="KW-0677">Repeat</keyword>
<evidence type="ECO:0000256" key="10">
    <source>
        <dbReference type="ARBA" id="ARBA00072898"/>
    </source>
</evidence>
<dbReference type="PROSITE" id="PS50824">
    <property type="entry name" value="DAPIN"/>
    <property type="match status" value="1"/>
</dbReference>
<proteinExistence type="inferred from homology"/>
<keyword evidence="3" id="KW-0963">Cytoplasm</keyword>
<dbReference type="SMART" id="SM00368">
    <property type="entry name" value="LRR_RI"/>
    <property type="match status" value="11"/>
</dbReference>
<keyword evidence="4" id="KW-0433">Leucine-rich repeat</keyword>
<dbReference type="Gene3D" id="3.80.10.10">
    <property type="entry name" value="Ribonuclease Inhibitor"/>
    <property type="match status" value="2"/>
</dbReference>
<sequence>MLRTAGRDGVCRLSTYLEELEAVELKKFKFYLRTATELGESSRIPWGRMETAGPLEMAQLLIAHFGTAEAWRLALSIFEWMNRKDLWERGQREARGTVPGGPSSLGNQSTCPLEVSLATPRKDPQETYRDYVRRKFRLMEDRNARLGECVNLSHRYTRLLLVKEHSNPMRAQQQLLDTGRGHQTSPIKIETLFEPDEERPEPPRTVVMQGAAGIGKSMLAHKVMLDWADGKLFQDRFDYLFYINCREMNQSATERSMQDLLSSCWPEPSAPLRELVRIPERLLFIIDGFDELKPSFHDPQGPWCLCWEEKRPTELLLSSLIRKKLLPELSLLITTRPTALEKLHRLLEHPRHVEILGFSEAERKEYFYKYFHDAEQAGHVFNYVRDNEPLFTMCFVPLVCWVVCTCLQQQLEGGGLLRQTSRTTTEVYMLYLLSLMQPKPGTPRLQPPPNQRGLCSLAADGLWNQKILFEEQDLRRHGLDGADVSAFLNMNIFQKDINCERYYSFIHLSFQEFFAAMYYILDEGERGAGPEQDVSRLLAEYAFSERSFLALTIRFLFGLLNQETRSHLEKSLCWKISPHIKTQLLQWIQSKAQSAGSTLQQGSLEFFSCLYEIQEEEFIQQALSHFQVIVVNDIASKMEHMVSSFCLKNCRSAQVLHLYGATYSADGEDRARCSAGTHTLLVQLPERTVLLDAYSEHLAAALCTNPNLIELALYRNALGSRGVKLLCQGLRHPNCKLQNLRLKRCGVSSSACKDLSAALIANKNLTRLDLSGNGIGLPGMTLLCEGLRHPRCRLQMIQLRKCQLESGACQEMASVLSTNPHLVELDLTGNALEDLGLRFLCQGLRHPVCRLRTLWMKICHLTAAACEGLASTLSVNQSLTELDLSLNDLGDPGALLLCEGLRHPTCKLQTLRLGICRLGAAACEGLSAVIQANHHLRELDLSFNDLGDWGLWLLAEGLQHPTCRLQKLWLDSCGLTAKACKNLYFTLGINQTLTELYLTNNALGDIGVRLLCKRLSHPGCKLRVLWLFGTDLNKMTHSRLAALRGTKPYLDIGC</sequence>
<dbReference type="Pfam" id="PF17776">
    <property type="entry name" value="NLRC4_HD2"/>
    <property type="match status" value="1"/>
</dbReference>
<dbReference type="Pfam" id="PF17779">
    <property type="entry name" value="WHD_NOD2"/>
    <property type="match status" value="1"/>
</dbReference>
<protein>
    <recommendedName>
        <fullName evidence="10">NACHT, LRR and PYD domains-containing protein 12</fullName>
    </recommendedName>
    <alternativeName>
        <fullName evidence="11">Monarch-1</fullName>
    </alternativeName>
    <alternativeName>
        <fullName evidence="12">PYRIN-containing APAF1-like protein 7</fullName>
    </alternativeName>
</protein>
<evidence type="ECO:0000313" key="16">
    <source>
        <dbReference type="EMBL" id="ACB21243.1"/>
    </source>
</evidence>
<comment type="subunit">
    <text evidence="9">Interacts (via pyrin domain) with ASC. Interacts (via pyrin domain) with FAF1 (via UBA domain). Interacts with MAP3K14; this interaction promotes proteasomal degradation of MAP3K14. Interacts with NOD2; this interaction promotes degradation of NOD2 through the ubiquitin-proteasome pathway. Interacts with HSPA1A and HSPA8. Interacts with HSP90AA1. Interacts with TRIM25; this interaction inhibits RIGI-mediated signaling pathway.</text>
</comment>
<dbReference type="PROSITE" id="PS50837">
    <property type="entry name" value="NACHT"/>
    <property type="match status" value="1"/>
</dbReference>
<dbReference type="InterPro" id="IPR027417">
    <property type="entry name" value="P-loop_NTPase"/>
</dbReference>
<keyword evidence="7" id="KW-0067">ATP-binding</keyword>
<dbReference type="InterPro" id="IPR011029">
    <property type="entry name" value="DEATH-like_dom_sf"/>
</dbReference>
<dbReference type="InterPro" id="IPR007111">
    <property type="entry name" value="NACHT_NTPase"/>
</dbReference>
<dbReference type="Pfam" id="PF14484">
    <property type="entry name" value="FISNA"/>
    <property type="match status" value="1"/>
</dbReference>
<dbReference type="Pfam" id="PF05729">
    <property type="entry name" value="NACHT"/>
    <property type="match status" value="1"/>
</dbReference>
<dbReference type="InterPro" id="IPR041267">
    <property type="entry name" value="NLRP_HD2"/>
</dbReference>
<organism evidence="16">
    <name type="scientific">Plecturocebus moloch</name>
    <name type="common">Dusky titi monkey</name>
    <name type="synonym">Callicebus moloch</name>
    <dbReference type="NCBI Taxonomy" id="9523"/>
    <lineage>
        <taxon>Eukaryota</taxon>
        <taxon>Metazoa</taxon>
        <taxon>Chordata</taxon>
        <taxon>Craniata</taxon>
        <taxon>Vertebrata</taxon>
        <taxon>Euteleostomi</taxon>
        <taxon>Mammalia</taxon>
        <taxon>Eutheria</taxon>
        <taxon>Euarchontoglires</taxon>
        <taxon>Primates</taxon>
        <taxon>Haplorrhini</taxon>
        <taxon>Platyrrhini</taxon>
        <taxon>Pitheciidae</taxon>
        <taxon>Callicebinae</taxon>
        <taxon>Plecturocebus</taxon>
    </lineage>
</organism>
<evidence type="ECO:0000256" key="3">
    <source>
        <dbReference type="ARBA" id="ARBA00022490"/>
    </source>
</evidence>
<dbReference type="SUPFAM" id="SSF52540">
    <property type="entry name" value="P-loop containing nucleoside triphosphate hydrolases"/>
    <property type="match status" value="1"/>
</dbReference>
<feature type="region of interest" description="Disordered" evidence="13">
    <location>
        <begin position="92"/>
        <end position="111"/>
    </location>
</feature>
<evidence type="ECO:0000259" key="14">
    <source>
        <dbReference type="PROSITE" id="PS50824"/>
    </source>
</evidence>
<dbReference type="PANTHER" id="PTHR45690:SF11">
    <property type="entry name" value="NACHT, LRR AND PYD DOMAINS-CONTAINING PROTEIN 12"/>
    <property type="match status" value="1"/>
</dbReference>
<evidence type="ECO:0000256" key="2">
    <source>
        <dbReference type="ARBA" id="ARBA00008665"/>
    </source>
</evidence>
<dbReference type="InterPro" id="IPR032675">
    <property type="entry name" value="LRR_dom_sf"/>
</dbReference>
<dbReference type="SMART" id="SM01288">
    <property type="entry name" value="FISNA"/>
    <property type="match status" value="1"/>
</dbReference>
<evidence type="ECO:0000256" key="12">
    <source>
        <dbReference type="ARBA" id="ARBA00083125"/>
    </source>
</evidence>
<dbReference type="Gene3D" id="1.10.533.10">
    <property type="entry name" value="Death Domain, Fas"/>
    <property type="match status" value="1"/>
</dbReference>
<evidence type="ECO:0000256" key="8">
    <source>
        <dbReference type="ARBA" id="ARBA00056883"/>
    </source>
</evidence>
<dbReference type="Pfam" id="PF02758">
    <property type="entry name" value="PYRIN"/>
    <property type="match status" value="1"/>
</dbReference>
<dbReference type="InterPro" id="IPR041075">
    <property type="entry name" value="NOD1/2_WH"/>
</dbReference>
<dbReference type="CDD" id="cd08320">
    <property type="entry name" value="Pyrin_NALPs"/>
    <property type="match status" value="1"/>
</dbReference>
<dbReference type="GO" id="GO:1901223">
    <property type="term" value="P:negative regulation of non-canonical NF-kappaB signal transduction"/>
    <property type="evidence" value="ECO:0007669"/>
    <property type="project" value="UniProtKB-ARBA"/>
</dbReference>
<dbReference type="InterPro" id="IPR001611">
    <property type="entry name" value="Leu-rich_rpt"/>
</dbReference>
<dbReference type="SMART" id="SM01289">
    <property type="entry name" value="PYRIN"/>
    <property type="match status" value="1"/>
</dbReference>
<reference evidence="16" key="1">
    <citation type="submission" date="2008-03" db="EMBL/GenBank/DDBJ databases">
        <title>NISC Comparative Sequencing Initiative.</title>
        <authorList>
            <person name="Antonellis A."/>
            <person name="Benjamin B."/>
            <person name="Blakesley R.W."/>
            <person name="Bouffard G.G."/>
            <person name="Brinkley C."/>
            <person name="Brooks S."/>
            <person name="Chu G."/>
            <person name="Chub I."/>
            <person name="Coleman H."/>
            <person name="Fuksenko T."/>
            <person name="Gestole M."/>
            <person name="Gregory M."/>
            <person name="Guan X."/>
            <person name="Gupta J."/>
            <person name="Gurson N."/>
            <person name="Han E."/>
            <person name="Han J."/>
            <person name="Hansen N."/>
            <person name="Hargrove A."/>
            <person name="Hines-Harris K."/>
            <person name="Ho S.-L."/>
            <person name="Hu P."/>
            <person name="Hunter G."/>
            <person name="Hurle B."/>
            <person name="Idol J.R."/>
            <person name="Johnson T."/>
            <person name="Knight E."/>
            <person name="Kwong P."/>
            <person name="Lee-Lin S.-Q."/>
            <person name="Legaspi R."/>
            <person name="Madden M."/>
            <person name="Maduro Q.L."/>
            <person name="Maduro V.B."/>
            <person name="Margulies E.H."/>
            <person name="Masiello C."/>
            <person name="Maskeri B."/>
            <person name="McDowell J."/>
            <person name="Merkulov G."/>
            <person name="Montemayor C."/>
            <person name="Mullikin J.C."/>
            <person name="Park M."/>
            <person name="Prasad A."/>
            <person name="Ramsahoye C."/>
            <person name="Reddix-Dugue N."/>
            <person name="Riebow N."/>
            <person name="Schandler K."/>
            <person name="Schueler M.G."/>
            <person name="Sison C."/>
            <person name="Smith L."/>
            <person name="Stantripop S."/>
            <person name="Thomas J.W."/>
            <person name="Thomas P.J."/>
            <person name="Tsipouri V."/>
            <person name="Young A."/>
            <person name="Green E.D."/>
        </authorList>
    </citation>
    <scope>NUCLEOTIDE SEQUENCE</scope>
</reference>
<dbReference type="GO" id="GO:0071345">
    <property type="term" value="P:cellular response to cytokine stimulus"/>
    <property type="evidence" value="ECO:0007669"/>
    <property type="project" value="TreeGrafter"/>
</dbReference>
<evidence type="ECO:0000256" key="6">
    <source>
        <dbReference type="ARBA" id="ARBA00022741"/>
    </source>
</evidence>
<evidence type="ECO:0000256" key="5">
    <source>
        <dbReference type="ARBA" id="ARBA00022737"/>
    </source>
</evidence>
<dbReference type="SUPFAM" id="SSF52047">
    <property type="entry name" value="RNI-like"/>
    <property type="match status" value="1"/>
</dbReference>
<name>B1MTW5_PLEMO</name>
<dbReference type="Pfam" id="PF13516">
    <property type="entry name" value="LRR_6"/>
    <property type="match status" value="5"/>
</dbReference>
<dbReference type="Gene3D" id="3.40.50.300">
    <property type="entry name" value="P-loop containing nucleotide triphosphate hydrolases"/>
    <property type="match status" value="1"/>
</dbReference>
<evidence type="ECO:0000256" key="13">
    <source>
        <dbReference type="SAM" id="MobiDB-lite"/>
    </source>
</evidence>
<dbReference type="InterPro" id="IPR029495">
    <property type="entry name" value="NACHT-assoc"/>
</dbReference>
<dbReference type="GO" id="GO:0005737">
    <property type="term" value="C:cytoplasm"/>
    <property type="evidence" value="ECO:0007669"/>
    <property type="project" value="UniProtKB-SubCell"/>
</dbReference>
<evidence type="ECO:0000259" key="15">
    <source>
        <dbReference type="PROSITE" id="PS50837"/>
    </source>
</evidence>
<comment type="similarity">
    <text evidence="2">Belongs to the NLRP family.</text>
</comment>
<dbReference type="GO" id="GO:0045345">
    <property type="term" value="P:positive regulation of MHC class I biosynthetic process"/>
    <property type="evidence" value="ECO:0007669"/>
    <property type="project" value="TreeGrafter"/>
</dbReference>
<dbReference type="FunFam" id="1.10.533.10:FF:000064">
    <property type="entry name" value="NLR family pyrin domain containing 12"/>
    <property type="match status" value="1"/>
</dbReference>
<evidence type="ECO:0000256" key="11">
    <source>
        <dbReference type="ARBA" id="ARBA00078339"/>
    </source>
</evidence>
<dbReference type="CDD" id="cd00116">
    <property type="entry name" value="LRR_RI"/>
    <property type="match status" value="1"/>
</dbReference>
<dbReference type="InterPro" id="IPR004020">
    <property type="entry name" value="DAPIN"/>
</dbReference>
<evidence type="ECO:0000256" key="9">
    <source>
        <dbReference type="ARBA" id="ARBA00065477"/>
    </source>
</evidence>
<dbReference type="GO" id="GO:0005524">
    <property type="term" value="F:ATP binding"/>
    <property type="evidence" value="ECO:0007669"/>
    <property type="project" value="UniProtKB-KW"/>
</dbReference>
<dbReference type="InterPro" id="IPR050637">
    <property type="entry name" value="NLRP_innate_immun_reg"/>
</dbReference>
<dbReference type="GO" id="GO:0043124">
    <property type="term" value="P:negative regulation of canonical NF-kappaB signal transduction"/>
    <property type="evidence" value="ECO:0007669"/>
    <property type="project" value="TreeGrafter"/>
</dbReference>
<feature type="domain" description="Pyrin" evidence="14">
    <location>
        <begin position="1"/>
        <end position="96"/>
    </location>
</feature>
<comment type="subcellular location">
    <subcellularLocation>
        <location evidence="1">Cytoplasm</location>
    </subcellularLocation>
</comment>
<evidence type="ECO:0000256" key="1">
    <source>
        <dbReference type="ARBA" id="ARBA00004496"/>
    </source>
</evidence>
<dbReference type="GO" id="GO:0050728">
    <property type="term" value="P:negative regulation of inflammatory response"/>
    <property type="evidence" value="ECO:0007669"/>
    <property type="project" value="TreeGrafter"/>
</dbReference>
<keyword evidence="6" id="KW-0547">Nucleotide-binding</keyword>
<evidence type="ECO:0000256" key="7">
    <source>
        <dbReference type="ARBA" id="ARBA00022840"/>
    </source>
</evidence>
<accession>B1MTW5</accession>
<dbReference type="FunFam" id="3.40.50.300:FF:000442">
    <property type="entry name" value="NACHT, LRR and PYD domains-containing protein 3"/>
    <property type="match status" value="1"/>
</dbReference>